<dbReference type="EnsemblPlants" id="OPUNC03G21440.1">
    <property type="protein sequence ID" value="OPUNC03G21440.1"/>
    <property type="gene ID" value="OPUNC03G21440"/>
</dbReference>
<evidence type="ECO:0000313" key="1">
    <source>
        <dbReference type="EnsemblPlants" id="OPUNC03G21440.1"/>
    </source>
</evidence>
<reference evidence="1" key="2">
    <citation type="submission" date="2018-05" db="EMBL/GenBank/DDBJ databases">
        <title>OpunRS2 (Oryza punctata Reference Sequence Version 2).</title>
        <authorList>
            <person name="Zhang J."/>
            <person name="Kudrna D."/>
            <person name="Lee S."/>
            <person name="Talag J."/>
            <person name="Welchert J."/>
            <person name="Wing R.A."/>
        </authorList>
    </citation>
    <scope>NUCLEOTIDE SEQUENCE [LARGE SCALE GENOMIC DNA]</scope>
</reference>
<reference evidence="1" key="1">
    <citation type="submission" date="2015-04" db="UniProtKB">
        <authorList>
            <consortium name="EnsemblPlants"/>
        </authorList>
    </citation>
    <scope>IDENTIFICATION</scope>
</reference>
<protein>
    <submittedName>
        <fullName evidence="1">Uncharacterized protein</fullName>
    </submittedName>
</protein>
<evidence type="ECO:0000313" key="2">
    <source>
        <dbReference type="Proteomes" id="UP000026962"/>
    </source>
</evidence>
<dbReference type="Proteomes" id="UP000026962">
    <property type="component" value="Chromosome 3"/>
</dbReference>
<proteinExistence type="predicted"/>
<organism evidence="1">
    <name type="scientific">Oryza punctata</name>
    <name type="common">Red rice</name>
    <dbReference type="NCBI Taxonomy" id="4537"/>
    <lineage>
        <taxon>Eukaryota</taxon>
        <taxon>Viridiplantae</taxon>
        <taxon>Streptophyta</taxon>
        <taxon>Embryophyta</taxon>
        <taxon>Tracheophyta</taxon>
        <taxon>Spermatophyta</taxon>
        <taxon>Magnoliopsida</taxon>
        <taxon>Liliopsida</taxon>
        <taxon>Poales</taxon>
        <taxon>Poaceae</taxon>
        <taxon>BOP clade</taxon>
        <taxon>Oryzoideae</taxon>
        <taxon>Oryzeae</taxon>
        <taxon>Oryzinae</taxon>
        <taxon>Oryza</taxon>
    </lineage>
</organism>
<sequence length="86" mass="9271">MKKVICFLGVGIDHLTPWKIKGHHCNPFCQPMVVGNSSSNFFGLQPAPTLVETNSGGRNMVNKLHESLLAPVLVVSVPTQKNASSD</sequence>
<keyword evidence="2" id="KW-1185">Reference proteome</keyword>
<name>A0A0E0KFI7_ORYPU</name>
<dbReference type="HOGENOM" id="CLU_2501848_0_0_1"/>
<dbReference type="Gramene" id="OPUNC03G21440.1">
    <property type="protein sequence ID" value="OPUNC03G21440.1"/>
    <property type="gene ID" value="OPUNC03G21440"/>
</dbReference>
<accession>A0A0E0KFI7</accession>
<dbReference type="AlphaFoldDB" id="A0A0E0KFI7"/>